<sequence length="329" mass="38427">MFCRTDQQSICYLCPVDEHKGHGTVSAAAERTERQRELEVSRQNIQQRIQDREKDVKLLQQEVEAINQSADQTVEHSEKIFTELIHLIQERSSDVKQQIRSQQETEVSRVKELQEKLEQEITELKRKDAELKQLSHTEDHIQFLHNYPSLSALSESTDSSSINIRPLSYFEDVTAAVSEVRDKLQDILREEWTNISLTVTEVDVSLSQPEPKTRDRFLKYSREITLDPNTANTWLLLSEGNRKVTAVIQQQSYSDHPDRFTVWWQVLSRESLTGRCYWEMEWRGEGVCVAVAYKNISRKGDESNFRCNDKSCSLDTLNSYSYLYFFMSI</sequence>
<dbReference type="Pfam" id="PF13765">
    <property type="entry name" value="PRY"/>
    <property type="match status" value="1"/>
</dbReference>
<evidence type="ECO:0000313" key="6">
    <source>
        <dbReference type="Ensembl" id="ENSMZEP00005035067.1"/>
    </source>
</evidence>
<accession>A0A3P9DLJ8</accession>
<dbReference type="Gene3D" id="3.30.160.60">
    <property type="entry name" value="Classic Zinc Finger"/>
    <property type="match status" value="1"/>
</dbReference>
<evidence type="ECO:0000256" key="4">
    <source>
        <dbReference type="SAM" id="Coils"/>
    </source>
</evidence>
<dbReference type="InterPro" id="IPR043136">
    <property type="entry name" value="B30.2/SPRY_sf"/>
</dbReference>
<keyword evidence="4" id="KW-0175">Coiled coil</keyword>
<dbReference type="PRINTS" id="PR01407">
    <property type="entry name" value="BUTYPHLNCDUF"/>
</dbReference>
<organism evidence="6 7">
    <name type="scientific">Maylandia zebra</name>
    <name type="common">zebra mbuna</name>
    <dbReference type="NCBI Taxonomy" id="106582"/>
    <lineage>
        <taxon>Eukaryota</taxon>
        <taxon>Metazoa</taxon>
        <taxon>Chordata</taxon>
        <taxon>Craniata</taxon>
        <taxon>Vertebrata</taxon>
        <taxon>Euteleostomi</taxon>
        <taxon>Actinopterygii</taxon>
        <taxon>Neopterygii</taxon>
        <taxon>Teleostei</taxon>
        <taxon>Neoteleostei</taxon>
        <taxon>Acanthomorphata</taxon>
        <taxon>Ovalentaria</taxon>
        <taxon>Cichlomorphae</taxon>
        <taxon>Cichliformes</taxon>
        <taxon>Cichlidae</taxon>
        <taxon>African cichlids</taxon>
        <taxon>Pseudocrenilabrinae</taxon>
        <taxon>Haplochromini</taxon>
        <taxon>Maylandia</taxon>
        <taxon>Maylandia zebra complex</taxon>
    </lineage>
</organism>
<dbReference type="GO" id="GO:0008270">
    <property type="term" value="F:zinc ion binding"/>
    <property type="evidence" value="ECO:0007669"/>
    <property type="project" value="UniProtKB-KW"/>
</dbReference>
<evidence type="ECO:0000256" key="2">
    <source>
        <dbReference type="ARBA" id="ARBA00022771"/>
    </source>
</evidence>
<dbReference type="GO" id="GO:0005737">
    <property type="term" value="C:cytoplasm"/>
    <property type="evidence" value="ECO:0007669"/>
    <property type="project" value="UniProtKB-ARBA"/>
</dbReference>
<keyword evidence="7" id="KW-1185">Reference proteome</keyword>
<dbReference type="AlphaFoldDB" id="A0A3P9DLJ8"/>
<dbReference type="InterPro" id="IPR001870">
    <property type="entry name" value="B30.2/SPRY"/>
</dbReference>
<evidence type="ECO:0000259" key="5">
    <source>
        <dbReference type="PROSITE" id="PS50188"/>
    </source>
</evidence>
<dbReference type="InterPro" id="IPR013320">
    <property type="entry name" value="ConA-like_dom_sf"/>
</dbReference>
<dbReference type="SMART" id="SM00589">
    <property type="entry name" value="PRY"/>
    <property type="match status" value="1"/>
</dbReference>
<dbReference type="Proteomes" id="UP000265160">
    <property type="component" value="Unplaced"/>
</dbReference>
<reference evidence="6" key="2">
    <citation type="submission" date="2025-09" db="UniProtKB">
        <authorList>
            <consortium name="Ensembl"/>
        </authorList>
    </citation>
    <scope>IDENTIFICATION</scope>
</reference>
<dbReference type="GeneTree" id="ENSGT01150000286931"/>
<evidence type="ECO:0000313" key="7">
    <source>
        <dbReference type="Proteomes" id="UP000265160"/>
    </source>
</evidence>
<dbReference type="Pfam" id="PF00643">
    <property type="entry name" value="zf-B_box"/>
    <property type="match status" value="1"/>
</dbReference>
<dbReference type="InterPro" id="IPR000315">
    <property type="entry name" value="Znf_B-box"/>
</dbReference>
<evidence type="ECO:0000256" key="1">
    <source>
        <dbReference type="ARBA" id="ARBA00022723"/>
    </source>
</evidence>
<keyword evidence="3" id="KW-0862">Zinc</keyword>
<dbReference type="PANTHER" id="PTHR25465">
    <property type="entry name" value="B-BOX DOMAIN CONTAINING"/>
    <property type="match status" value="1"/>
</dbReference>
<feature type="coiled-coil region" evidence="4">
    <location>
        <begin position="42"/>
        <end position="69"/>
    </location>
</feature>
<dbReference type="InterPro" id="IPR006574">
    <property type="entry name" value="PRY"/>
</dbReference>
<dbReference type="InterPro" id="IPR003879">
    <property type="entry name" value="Butyrophylin_SPRY"/>
</dbReference>
<dbReference type="InterPro" id="IPR051051">
    <property type="entry name" value="E3_ubiq-ligase_TRIM/RNF"/>
</dbReference>
<keyword evidence="1" id="KW-0479">Metal-binding</keyword>
<reference evidence="6" key="1">
    <citation type="submission" date="2025-08" db="UniProtKB">
        <authorList>
            <consortium name="Ensembl"/>
        </authorList>
    </citation>
    <scope>IDENTIFICATION</scope>
</reference>
<name>A0A3P9DLJ8_9CICH</name>
<feature type="domain" description="B30.2/SPRY" evidence="5">
    <location>
        <begin position="204"/>
        <end position="329"/>
    </location>
</feature>
<protein>
    <recommendedName>
        <fullName evidence="5">B30.2/SPRY domain-containing protein</fullName>
    </recommendedName>
</protein>
<keyword evidence="2" id="KW-0863">Zinc-finger</keyword>
<dbReference type="CDD" id="cd19769">
    <property type="entry name" value="Bbox2_TRIM16-like"/>
    <property type="match status" value="1"/>
</dbReference>
<dbReference type="SUPFAM" id="SSF49899">
    <property type="entry name" value="Concanavalin A-like lectins/glucanases"/>
    <property type="match status" value="1"/>
</dbReference>
<proteinExistence type="predicted"/>
<dbReference type="Gene3D" id="2.60.120.920">
    <property type="match status" value="1"/>
</dbReference>
<dbReference type="InterPro" id="IPR058030">
    <property type="entry name" value="TRIM8/14/16/25/29/45/65_CC"/>
</dbReference>
<dbReference type="SUPFAM" id="SSF57845">
    <property type="entry name" value="B-box zinc-binding domain"/>
    <property type="match status" value="1"/>
</dbReference>
<dbReference type="PROSITE" id="PS50188">
    <property type="entry name" value="B302_SPRY"/>
    <property type="match status" value="1"/>
</dbReference>
<evidence type="ECO:0000256" key="3">
    <source>
        <dbReference type="ARBA" id="ARBA00022833"/>
    </source>
</evidence>
<feature type="coiled-coil region" evidence="4">
    <location>
        <begin position="100"/>
        <end position="137"/>
    </location>
</feature>
<dbReference type="Ensembl" id="ENSMZET00005036313.1">
    <property type="protein sequence ID" value="ENSMZEP00005035067.1"/>
    <property type="gene ID" value="ENSMZEG00005026228.1"/>
</dbReference>
<dbReference type="Pfam" id="PF25600">
    <property type="entry name" value="TRIM_CC"/>
    <property type="match status" value="1"/>
</dbReference>
<dbReference type="PANTHER" id="PTHR25465:SF5">
    <property type="entry name" value="E3 UBIQUITIN_ISG15 LIGASE TRIM25-RELATED"/>
    <property type="match status" value="1"/>
</dbReference>